<evidence type="ECO:0000313" key="1">
    <source>
        <dbReference type="EMBL" id="RDX83273.1"/>
    </source>
</evidence>
<dbReference type="AlphaFoldDB" id="A0A371FZ01"/>
<keyword evidence="2" id="KW-1185">Reference proteome</keyword>
<accession>A0A371FZ01</accession>
<dbReference type="OrthoDB" id="1934635at2759"/>
<dbReference type="Proteomes" id="UP000257109">
    <property type="component" value="Unassembled WGS sequence"/>
</dbReference>
<dbReference type="EMBL" id="QJKJ01007402">
    <property type="protein sequence ID" value="RDX83273.1"/>
    <property type="molecule type" value="Genomic_DNA"/>
</dbReference>
<dbReference type="InterPro" id="IPR043128">
    <property type="entry name" value="Rev_trsase/Diguanyl_cyclase"/>
</dbReference>
<name>A0A371FZ01_MUCPR</name>
<gene>
    <name evidence="1" type="ORF">CR513_35828</name>
</gene>
<dbReference type="Gene3D" id="3.10.10.10">
    <property type="entry name" value="HIV Type 1 Reverse Transcriptase, subunit A, domain 1"/>
    <property type="match status" value="1"/>
</dbReference>
<protein>
    <submittedName>
        <fullName evidence="1">Uncharacterized protein</fullName>
    </submittedName>
</protein>
<proteinExistence type="predicted"/>
<feature type="non-terminal residue" evidence="1">
    <location>
        <position position="1"/>
    </location>
</feature>
<dbReference type="PANTHER" id="PTHR35046:SF26">
    <property type="entry name" value="RNA-DIRECTED DNA POLYMERASE"/>
    <property type="match status" value="1"/>
</dbReference>
<dbReference type="PANTHER" id="PTHR35046">
    <property type="entry name" value="ZINC KNUCKLE (CCHC-TYPE) FAMILY PROTEIN"/>
    <property type="match status" value="1"/>
</dbReference>
<comment type="caution">
    <text evidence="1">The sequence shown here is derived from an EMBL/GenBank/DDBJ whole genome shotgun (WGS) entry which is preliminary data.</text>
</comment>
<dbReference type="InterPro" id="IPR043502">
    <property type="entry name" value="DNA/RNA_pol_sf"/>
</dbReference>
<dbReference type="SUPFAM" id="SSF56672">
    <property type="entry name" value="DNA/RNA polymerases"/>
    <property type="match status" value="1"/>
</dbReference>
<organism evidence="1 2">
    <name type="scientific">Mucuna pruriens</name>
    <name type="common">Velvet bean</name>
    <name type="synonym">Dolichos pruriens</name>
    <dbReference type="NCBI Taxonomy" id="157652"/>
    <lineage>
        <taxon>Eukaryota</taxon>
        <taxon>Viridiplantae</taxon>
        <taxon>Streptophyta</taxon>
        <taxon>Embryophyta</taxon>
        <taxon>Tracheophyta</taxon>
        <taxon>Spermatophyta</taxon>
        <taxon>Magnoliopsida</taxon>
        <taxon>eudicotyledons</taxon>
        <taxon>Gunneridae</taxon>
        <taxon>Pentapetalae</taxon>
        <taxon>rosids</taxon>
        <taxon>fabids</taxon>
        <taxon>Fabales</taxon>
        <taxon>Fabaceae</taxon>
        <taxon>Papilionoideae</taxon>
        <taxon>50 kb inversion clade</taxon>
        <taxon>NPAAA clade</taxon>
        <taxon>indigoferoid/millettioid clade</taxon>
        <taxon>Phaseoleae</taxon>
        <taxon>Mucuna</taxon>
    </lineage>
</organism>
<dbReference type="Gene3D" id="3.30.70.270">
    <property type="match status" value="1"/>
</dbReference>
<dbReference type="STRING" id="157652.A0A371FZ01"/>
<evidence type="ECO:0000313" key="2">
    <source>
        <dbReference type="Proteomes" id="UP000257109"/>
    </source>
</evidence>
<sequence>MEEYHNEIEMDVMIAQTKESDEATMAWFLHRINKKIQDVMEENTWKEKARREKSPKKWSDSFLGQKETTSTCAPMALGTSNIKWFKCLGKGHIPFQCPNRRFMIVKDDGEIESLRVESCVNVASEKLVKKLDLPTFVHPRPCKLQWLNKQAKVTFTLGGYEHNVVYDEVTNRFTFVHLVQRMMLKPLSPMEVHKDQKKGVLANVLPKDIFDGLPPLRGIEHHIDLTLKVIYPNKIAYRINPKEAEEIQKQFGKMIEKGWVRESISPCTMLVILVPKKDSIGRMCTYYGLINNIIVRYRHPITHLDYMLKELHGSNIFSKIDLRSG</sequence>
<reference evidence="1" key="1">
    <citation type="submission" date="2018-05" db="EMBL/GenBank/DDBJ databases">
        <title>Draft genome of Mucuna pruriens seed.</title>
        <authorList>
            <person name="Nnadi N.E."/>
            <person name="Vos R."/>
            <person name="Hasami M.H."/>
            <person name="Devisetty U.K."/>
            <person name="Aguiy J.C."/>
        </authorList>
    </citation>
    <scope>NUCLEOTIDE SEQUENCE [LARGE SCALE GENOMIC DNA]</scope>
    <source>
        <strain evidence="1">JCA_2017</strain>
    </source>
</reference>